<feature type="non-terminal residue" evidence="1">
    <location>
        <position position="50"/>
    </location>
</feature>
<reference evidence="1" key="1">
    <citation type="submission" date="2021-06" db="EMBL/GenBank/DDBJ databases">
        <authorList>
            <person name="Kallberg Y."/>
            <person name="Tangrot J."/>
            <person name="Rosling A."/>
        </authorList>
    </citation>
    <scope>NUCLEOTIDE SEQUENCE</scope>
    <source>
        <strain evidence="1">MA453B</strain>
    </source>
</reference>
<sequence>MVYEIANEDCLFGQLQVAFCYNRELEKGQPEGHVICYRIGSWVMQNDKEE</sequence>
<dbReference type="EMBL" id="CAJVPY010024629">
    <property type="protein sequence ID" value="CAG8787007.1"/>
    <property type="molecule type" value="Genomic_DNA"/>
</dbReference>
<name>A0A9N9JLL7_9GLOM</name>
<organism evidence="1 2">
    <name type="scientific">Dentiscutata erythropus</name>
    <dbReference type="NCBI Taxonomy" id="1348616"/>
    <lineage>
        <taxon>Eukaryota</taxon>
        <taxon>Fungi</taxon>
        <taxon>Fungi incertae sedis</taxon>
        <taxon>Mucoromycota</taxon>
        <taxon>Glomeromycotina</taxon>
        <taxon>Glomeromycetes</taxon>
        <taxon>Diversisporales</taxon>
        <taxon>Gigasporaceae</taxon>
        <taxon>Dentiscutata</taxon>
    </lineage>
</organism>
<dbReference type="Proteomes" id="UP000789405">
    <property type="component" value="Unassembled WGS sequence"/>
</dbReference>
<accession>A0A9N9JLL7</accession>
<comment type="caution">
    <text evidence="1">The sequence shown here is derived from an EMBL/GenBank/DDBJ whole genome shotgun (WGS) entry which is preliminary data.</text>
</comment>
<evidence type="ECO:0000313" key="2">
    <source>
        <dbReference type="Proteomes" id="UP000789405"/>
    </source>
</evidence>
<keyword evidence="2" id="KW-1185">Reference proteome</keyword>
<proteinExistence type="predicted"/>
<dbReference type="AlphaFoldDB" id="A0A9N9JLL7"/>
<protein>
    <submittedName>
        <fullName evidence="1">19999_t:CDS:1</fullName>
    </submittedName>
</protein>
<gene>
    <name evidence="1" type="ORF">DERYTH_LOCUS20623</name>
</gene>
<evidence type="ECO:0000313" key="1">
    <source>
        <dbReference type="EMBL" id="CAG8787007.1"/>
    </source>
</evidence>